<keyword evidence="3" id="KW-1185">Reference proteome</keyword>
<evidence type="ECO:0000313" key="3">
    <source>
        <dbReference type="Proteomes" id="UP000295678"/>
    </source>
</evidence>
<dbReference type="PROSITE" id="PS51186">
    <property type="entry name" value="GNAT"/>
    <property type="match status" value="1"/>
</dbReference>
<dbReference type="EMBL" id="SMAK01000003">
    <property type="protein sequence ID" value="TCT11849.1"/>
    <property type="molecule type" value="Genomic_DNA"/>
</dbReference>
<evidence type="ECO:0000313" key="2">
    <source>
        <dbReference type="EMBL" id="TCT11849.1"/>
    </source>
</evidence>
<gene>
    <name evidence="2" type="ORF">EDC22_103162</name>
</gene>
<dbReference type="Proteomes" id="UP000295678">
    <property type="component" value="Unassembled WGS sequence"/>
</dbReference>
<dbReference type="RefSeq" id="WP_132805752.1">
    <property type="nucleotide sequence ID" value="NZ_SMAK01000003.1"/>
</dbReference>
<evidence type="ECO:0000259" key="1">
    <source>
        <dbReference type="PROSITE" id="PS51186"/>
    </source>
</evidence>
<reference evidence="2 3" key="1">
    <citation type="submission" date="2019-03" db="EMBL/GenBank/DDBJ databases">
        <title>Genomic Encyclopedia of Type Strains, Phase IV (KMG-IV): sequencing the most valuable type-strain genomes for metagenomic binning, comparative biology and taxonomic classification.</title>
        <authorList>
            <person name="Goeker M."/>
        </authorList>
    </citation>
    <scope>NUCLEOTIDE SEQUENCE [LARGE SCALE GENOMIC DNA]</scope>
    <source>
        <strain evidence="2 3">DSM 19345</strain>
    </source>
</reference>
<dbReference type="PANTHER" id="PTHR43072">
    <property type="entry name" value="N-ACETYLTRANSFERASE"/>
    <property type="match status" value="1"/>
</dbReference>
<feature type="domain" description="N-acetyltransferase" evidence="1">
    <location>
        <begin position="6"/>
        <end position="169"/>
    </location>
</feature>
<proteinExistence type="predicted"/>
<dbReference type="GO" id="GO:0016747">
    <property type="term" value="F:acyltransferase activity, transferring groups other than amino-acyl groups"/>
    <property type="evidence" value="ECO:0007669"/>
    <property type="project" value="InterPro"/>
</dbReference>
<name>A0A4R3MHJ6_9HYPH</name>
<dbReference type="CDD" id="cd04301">
    <property type="entry name" value="NAT_SF"/>
    <property type="match status" value="1"/>
</dbReference>
<dbReference type="SUPFAM" id="SSF55729">
    <property type="entry name" value="Acyl-CoA N-acyltransferases (Nat)"/>
    <property type="match status" value="1"/>
</dbReference>
<keyword evidence="2" id="KW-0808">Transferase</keyword>
<dbReference type="InterPro" id="IPR016181">
    <property type="entry name" value="Acyl_CoA_acyltransferase"/>
</dbReference>
<dbReference type="InterPro" id="IPR000182">
    <property type="entry name" value="GNAT_dom"/>
</dbReference>
<dbReference type="AlphaFoldDB" id="A0A4R3MHJ6"/>
<dbReference type="PANTHER" id="PTHR43072:SF8">
    <property type="entry name" value="ACYLTRANSFERASE FABY-RELATED"/>
    <property type="match status" value="1"/>
</dbReference>
<dbReference type="Gene3D" id="3.40.630.30">
    <property type="match status" value="1"/>
</dbReference>
<sequence length="180" mass="19139">MSSRPFSIRPATRADVPVIAAIYGDAVLHGTASFELDPPGEAEMARRMAALHDGGFPYLVADADGLVLGYAYAGPYRPRPAYRFTVEDSVYIAAEARGQGIGRALLSQLIGESERRGFRQMVAVIGDEASAGSISLHRALGFEHAGTLQAVGYKHGAWRATVLMQRALGSGNSLPPPEGR</sequence>
<organism evidence="2 3">
    <name type="scientific">Tepidamorphus gemmatus</name>
    <dbReference type="NCBI Taxonomy" id="747076"/>
    <lineage>
        <taxon>Bacteria</taxon>
        <taxon>Pseudomonadati</taxon>
        <taxon>Pseudomonadota</taxon>
        <taxon>Alphaproteobacteria</taxon>
        <taxon>Hyphomicrobiales</taxon>
        <taxon>Tepidamorphaceae</taxon>
        <taxon>Tepidamorphus</taxon>
    </lineage>
</organism>
<comment type="caution">
    <text evidence="2">The sequence shown here is derived from an EMBL/GenBank/DDBJ whole genome shotgun (WGS) entry which is preliminary data.</text>
</comment>
<dbReference type="Pfam" id="PF00583">
    <property type="entry name" value="Acetyltransf_1"/>
    <property type="match status" value="1"/>
</dbReference>
<protein>
    <submittedName>
        <fullName evidence="2">Phosphinothricin acetyltransferase</fullName>
    </submittedName>
</protein>
<dbReference type="OrthoDB" id="5459937at2"/>
<accession>A0A4R3MHJ6</accession>